<feature type="repeat" description="PPR" evidence="3">
    <location>
        <begin position="332"/>
        <end position="366"/>
    </location>
</feature>
<feature type="repeat" description="PPR" evidence="3">
    <location>
        <begin position="640"/>
        <end position="674"/>
    </location>
</feature>
<dbReference type="Proteomes" id="UP001419268">
    <property type="component" value="Unassembled WGS sequence"/>
</dbReference>
<dbReference type="Pfam" id="PF01535">
    <property type="entry name" value="PPR"/>
    <property type="match status" value="6"/>
</dbReference>
<feature type="repeat" description="PPR" evidence="3">
    <location>
        <begin position="879"/>
        <end position="913"/>
    </location>
</feature>
<dbReference type="Gene3D" id="1.25.40.10">
    <property type="entry name" value="Tetratricopeptide repeat domain"/>
    <property type="match status" value="7"/>
</dbReference>
<protein>
    <recommendedName>
        <fullName evidence="6">Pentatricopeptide repeat-containing protein</fullName>
    </recommendedName>
</protein>
<feature type="repeat" description="PPR" evidence="3">
    <location>
        <begin position="200"/>
        <end position="230"/>
    </location>
</feature>
<dbReference type="InterPro" id="IPR011990">
    <property type="entry name" value="TPR-like_helical_dom_sf"/>
</dbReference>
<feature type="repeat" description="PPR" evidence="3">
    <location>
        <begin position="99"/>
        <end position="129"/>
    </location>
</feature>
<dbReference type="EMBL" id="JBBNAG010000002">
    <property type="protein sequence ID" value="KAK9158971.1"/>
    <property type="molecule type" value="Genomic_DNA"/>
</dbReference>
<keyword evidence="5" id="KW-1185">Reference proteome</keyword>
<proteinExistence type="inferred from homology"/>
<dbReference type="GO" id="GO:0009451">
    <property type="term" value="P:RNA modification"/>
    <property type="evidence" value="ECO:0007669"/>
    <property type="project" value="InterPro"/>
</dbReference>
<name>A0AAP0KUT0_9MAGN</name>
<dbReference type="InterPro" id="IPR046848">
    <property type="entry name" value="E_motif"/>
</dbReference>
<dbReference type="FunFam" id="1.25.40.10:FF:000393">
    <property type="entry name" value="Pentatricopeptide repeat-containing protein At1g20230"/>
    <property type="match status" value="1"/>
</dbReference>
<dbReference type="PANTHER" id="PTHR47926">
    <property type="entry name" value="PENTATRICOPEPTIDE REPEAT-CONTAINING PROTEIN"/>
    <property type="match status" value="1"/>
</dbReference>
<reference evidence="4 5" key="1">
    <citation type="submission" date="2024-01" db="EMBL/GenBank/DDBJ databases">
        <title>Genome assemblies of Stephania.</title>
        <authorList>
            <person name="Yang L."/>
        </authorList>
    </citation>
    <scope>NUCLEOTIDE SEQUENCE [LARGE SCALE GENOMIC DNA]</scope>
    <source>
        <strain evidence="4">JXDWG</strain>
        <tissue evidence="4">Leaf</tissue>
    </source>
</reference>
<dbReference type="NCBIfam" id="TIGR00756">
    <property type="entry name" value="PPR"/>
    <property type="match status" value="10"/>
</dbReference>
<comment type="caution">
    <text evidence="4">The sequence shown here is derived from an EMBL/GenBank/DDBJ whole genome shotgun (WGS) entry which is preliminary data.</text>
</comment>
<organism evidence="4 5">
    <name type="scientific">Stephania cephalantha</name>
    <dbReference type="NCBI Taxonomy" id="152367"/>
    <lineage>
        <taxon>Eukaryota</taxon>
        <taxon>Viridiplantae</taxon>
        <taxon>Streptophyta</taxon>
        <taxon>Embryophyta</taxon>
        <taxon>Tracheophyta</taxon>
        <taxon>Spermatophyta</taxon>
        <taxon>Magnoliopsida</taxon>
        <taxon>Ranunculales</taxon>
        <taxon>Menispermaceae</taxon>
        <taxon>Menispermoideae</taxon>
        <taxon>Cissampelideae</taxon>
        <taxon>Stephania</taxon>
    </lineage>
</organism>
<dbReference type="Pfam" id="PF13041">
    <property type="entry name" value="PPR_2"/>
    <property type="match status" value="4"/>
</dbReference>
<dbReference type="InterPro" id="IPR046960">
    <property type="entry name" value="PPR_At4g14850-like_plant"/>
</dbReference>
<evidence type="ECO:0000256" key="1">
    <source>
        <dbReference type="ARBA" id="ARBA00022737"/>
    </source>
</evidence>
<feature type="repeat" description="PPR" evidence="3">
    <location>
        <begin position="469"/>
        <end position="503"/>
    </location>
</feature>
<gene>
    <name evidence="4" type="ORF">Scep_005545</name>
</gene>
<dbReference type="FunFam" id="1.25.40.10:FF:000280">
    <property type="entry name" value="Pentatricopeptide repeat-containing protein"/>
    <property type="match status" value="1"/>
</dbReference>
<evidence type="ECO:0008006" key="6">
    <source>
        <dbReference type="Google" id="ProtNLM"/>
    </source>
</evidence>
<accession>A0AAP0KUT0</accession>
<feature type="repeat" description="PPR" evidence="3">
    <location>
        <begin position="64"/>
        <end position="98"/>
    </location>
</feature>
<feature type="repeat" description="PPR" evidence="3">
    <location>
        <begin position="231"/>
        <end position="265"/>
    </location>
</feature>
<dbReference type="Pfam" id="PF20431">
    <property type="entry name" value="E_motif"/>
    <property type="match status" value="1"/>
</dbReference>
<evidence type="ECO:0000313" key="5">
    <source>
        <dbReference type="Proteomes" id="UP001419268"/>
    </source>
</evidence>
<keyword evidence="1" id="KW-0677">Repeat</keyword>
<evidence type="ECO:0000256" key="3">
    <source>
        <dbReference type="PROSITE-ProRule" id="PRU00708"/>
    </source>
</evidence>
<dbReference type="SUPFAM" id="SSF48452">
    <property type="entry name" value="TPR-like"/>
    <property type="match status" value="1"/>
</dbReference>
<sequence length="976" mass="108995">MTNITLQKSMQPLLKPLQRRRSFCSWSRSESIRETLSRLSIEGRLEEAIRVVRNFSIHGGFHLNSDVFTELIRSCIKQRAFSQGRELHRHIVESGIKPDVILHNNVMTMYSKCGEFELARQVFDEMSERNLFSWTAIIGAYVNNGDASEAFELYKKMGFSGVRADHFLFPIVLKSCAGMKSLKRGREVHADVIRSGFQWDLVVMNSLIDMYAKGESLKDAERVFGEMGRRDIYTWTGMIVGYVQLGCGVEALEFFREMMGLGVRPSSATFAGILPVFSTWGFLELVKQIHGLVVVNGCDCDRFVGTAIVDVYASCRGLGYGRLIFDRMKEKDVVCWNTMIKGCAQMGLFDEAVQLLKSMHIDGVNPNRTTWECVIPQCLQSGMSIHGVLELINQLSGVGMKKSVVSAGILDQLCESVGKIEQVRELHQLFNCDSYKGDSYLASILIRLYSKFSDVGSALEIFKSKDVKDLDCWNSMISCYVQNKHPEKALELFKLMQKEGLEPGFHSWSSVIAGFVDVGDNEAALEMFAEMKWASQNPDSVTLETVIPIVGSITDLMIGKQLHNVFLRSELEMSRYASTAFINMYANCGDVSHAVELFECIKDKDSASWNAIISGLAKNGFLDEASKMFSQMRMTGLPGNIITWTALVSGYAQNGQVDESLKFFRELQSQGLKPNSTTIASVLPACAHSATISHGKSIHGYILRYGLGYEDLFVTNALIGMYVKCGLMEYADGVFRRMHQSDVVSWNTMIHGLAIHGQARAALTLFDEMLKEGIAPNGVTFIGVLNACSHAGLVDKGWKLFNSMESSYGIIPSGKHYASMVDLLGRGGYFDDVRNFIVQMPLQPTASLWGALLSACKIHGNLEMAEYAANRLIELQPDNPGNYVVLSNIYATAGRWNEVDRVRKMMIERGVRKLPGCSWIEIGSSIHAFTVENMEAREMEDINRTLLDLAAAMNEEGHAHDMLSFDDEYRIVEAYA</sequence>
<dbReference type="FunFam" id="1.25.40.10:FF:000031">
    <property type="entry name" value="Pentatricopeptide repeat-containing protein mitochondrial"/>
    <property type="match status" value="1"/>
</dbReference>
<dbReference type="PROSITE" id="PS51375">
    <property type="entry name" value="PPR"/>
    <property type="match status" value="12"/>
</dbReference>
<evidence type="ECO:0000256" key="2">
    <source>
        <dbReference type="ARBA" id="ARBA00061659"/>
    </source>
</evidence>
<dbReference type="FunFam" id="1.25.40.10:FF:000073">
    <property type="entry name" value="Pentatricopeptide repeat-containing protein chloroplastic"/>
    <property type="match status" value="1"/>
</dbReference>
<feature type="repeat" description="PPR" evidence="3">
    <location>
        <begin position="742"/>
        <end position="776"/>
    </location>
</feature>
<comment type="similarity">
    <text evidence="2">Belongs to the PPR family. PCMP-E subfamily.</text>
</comment>
<evidence type="ECO:0000313" key="4">
    <source>
        <dbReference type="EMBL" id="KAK9158971.1"/>
    </source>
</evidence>
<dbReference type="AlphaFoldDB" id="A0AAP0KUT0"/>
<dbReference type="PANTHER" id="PTHR47926:SF347">
    <property type="entry name" value="PENTATRICOPEPTIDE REPEAT-CONTAINING PROTEIN"/>
    <property type="match status" value="1"/>
</dbReference>
<feature type="repeat" description="PPR" evidence="3">
    <location>
        <begin position="130"/>
        <end position="164"/>
    </location>
</feature>
<dbReference type="FunFam" id="1.25.40.10:FF:000344">
    <property type="entry name" value="Pentatricopeptide repeat-containing protein"/>
    <property type="match status" value="1"/>
</dbReference>
<dbReference type="InterPro" id="IPR002885">
    <property type="entry name" value="PPR_rpt"/>
</dbReference>
<feature type="repeat" description="PPR" evidence="3">
    <location>
        <begin position="504"/>
        <end position="538"/>
    </location>
</feature>
<feature type="repeat" description="PPR" evidence="3">
    <location>
        <begin position="605"/>
        <end position="639"/>
    </location>
</feature>
<dbReference type="GO" id="GO:0003723">
    <property type="term" value="F:RNA binding"/>
    <property type="evidence" value="ECO:0007669"/>
    <property type="project" value="InterPro"/>
</dbReference>